<dbReference type="EMBL" id="LS483250">
    <property type="protein sequence ID" value="SQD77701.1"/>
    <property type="molecule type" value="Genomic_DNA"/>
</dbReference>
<evidence type="ECO:0000256" key="4">
    <source>
        <dbReference type="ARBA" id="ARBA00023163"/>
    </source>
</evidence>
<dbReference type="GO" id="GO:0043565">
    <property type="term" value="F:sequence-specific DNA binding"/>
    <property type="evidence" value="ECO:0007669"/>
    <property type="project" value="TreeGrafter"/>
</dbReference>
<gene>
    <name evidence="6" type="ORF">MORIYA_1223</name>
</gene>
<dbReference type="InterPro" id="IPR058163">
    <property type="entry name" value="LysR-type_TF_proteobact-type"/>
</dbReference>
<sequence length="295" mass="33665">MDWILCVRSYIKVVEEGSFNGAAYQLNTTGSAISKRINWLEDKVGVQLLKRTTRSLDQTEAGQLFYQRSRLQLDQWMSLVDEARSVNQTPTGLLKIGATTAVGSKFIIKYLNDFLLMYPKIKIQLLTTSPGQMPETYVDVFISRDLEQLNTHSYKAIELFKNDAKFFASPDYIEKYGKPETVHDLESHNMLIWGERPIREVKLSTGNRITLRGNFATTNPEALFYGAKCGMGILLASQKMLEDLIEVGELVQVLPDVTVDHGAVCAYYPTLDYEHTRTQLFIKYLKERIQSQELN</sequence>
<dbReference type="InterPro" id="IPR005119">
    <property type="entry name" value="LysR_subst-bd"/>
</dbReference>
<dbReference type="InterPro" id="IPR036388">
    <property type="entry name" value="WH-like_DNA-bd_sf"/>
</dbReference>
<dbReference type="GO" id="GO:0006351">
    <property type="term" value="P:DNA-templated transcription"/>
    <property type="evidence" value="ECO:0007669"/>
    <property type="project" value="TreeGrafter"/>
</dbReference>
<dbReference type="SUPFAM" id="SSF53850">
    <property type="entry name" value="Periplasmic binding protein-like II"/>
    <property type="match status" value="1"/>
</dbReference>
<keyword evidence="4" id="KW-0804">Transcription</keyword>
<proteinExistence type="inferred from homology"/>
<dbReference type="InterPro" id="IPR000847">
    <property type="entry name" value="LysR_HTH_N"/>
</dbReference>
<keyword evidence="2" id="KW-0805">Transcription regulation</keyword>
<dbReference type="RefSeq" id="WP_162629236.1">
    <property type="nucleotide sequence ID" value="NZ_LS483250.1"/>
</dbReference>
<dbReference type="FunFam" id="1.10.10.10:FF:000001">
    <property type="entry name" value="LysR family transcriptional regulator"/>
    <property type="match status" value="1"/>
</dbReference>
<dbReference type="Pfam" id="PF03466">
    <property type="entry name" value="LysR_substrate"/>
    <property type="match status" value="1"/>
</dbReference>
<comment type="similarity">
    <text evidence="1">Belongs to the LysR transcriptional regulatory family.</text>
</comment>
<evidence type="ECO:0000256" key="3">
    <source>
        <dbReference type="ARBA" id="ARBA00023125"/>
    </source>
</evidence>
<dbReference type="Proteomes" id="UP000250163">
    <property type="component" value="Chromosome MORIYA"/>
</dbReference>
<dbReference type="PANTHER" id="PTHR30537">
    <property type="entry name" value="HTH-TYPE TRANSCRIPTIONAL REGULATOR"/>
    <property type="match status" value="1"/>
</dbReference>
<organism evidence="6 7">
    <name type="scientific">Moritella yayanosii</name>
    <dbReference type="NCBI Taxonomy" id="69539"/>
    <lineage>
        <taxon>Bacteria</taxon>
        <taxon>Pseudomonadati</taxon>
        <taxon>Pseudomonadota</taxon>
        <taxon>Gammaproteobacteria</taxon>
        <taxon>Alteromonadales</taxon>
        <taxon>Moritellaceae</taxon>
        <taxon>Moritella</taxon>
    </lineage>
</organism>
<dbReference type="InterPro" id="IPR036390">
    <property type="entry name" value="WH_DNA-bd_sf"/>
</dbReference>
<evidence type="ECO:0000313" key="7">
    <source>
        <dbReference type="Proteomes" id="UP000250163"/>
    </source>
</evidence>
<feature type="domain" description="HTH lysR-type" evidence="5">
    <location>
        <begin position="1"/>
        <end position="59"/>
    </location>
</feature>
<dbReference type="Gene3D" id="1.10.10.10">
    <property type="entry name" value="Winged helix-like DNA-binding domain superfamily/Winged helix DNA-binding domain"/>
    <property type="match status" value="1"/>
</dbReference>
<reference evidence="7" key="1">
    <citation type="submission" date="2018-05" db="EMBL/GenBank/DDBJ databases">
        <authorList>
            <person name="Cea G.-C."/>
            <person name="William W."/>
        </authorList>
    </citation>
    <scope>NUCLEOTIDE SEQUENCE [LARGE SCALE GENOMIC DNA]</scope>
    <source>
        <strain evidence="7">DB21MT 5</strain>
    </source>
</reference>
<dbReference type="Pfam" id="PF00126">
    <property type="entry name" value="HTH_1"/>
    <property type="match status" value="1"/>
</dbReference>
<evidence type="ECO:0000313" key="6">
    <source>
        <dbReference type="EMBL" id="SQD77701.1"/>
    </source>
</evidence>
<dbReference type="PANTHER" id="PTHR30537:SF5">
    <property type="entry name" value="HTH-TYPE TRANSCRIPTIONAL ACTIVATOR TTDR-RELATED"/>
    <property type="match status" value="1"/>
</dbReference>
<name>A0A330LNY0_9GAMM</name>
<evidence type="ECO:0000256" key="1">
    <source>
        <dbReference type="ARBA" id="ARBA00009437"/>
    </source>
</evidence>
<dbReference type="AlphaFoldDB" id="A0A330LNY0"/>
<keyword evidence="7" id="KW-1185">Reference proteome</keyword>
<evidence type="ECO:0000259" key="5">
    <source>
        <dbReference type="PROSITE" id="PS50931"/>
    </source>
</evidence>
<accession>A0A330LNY0</accession>
<dbReference type="GO" id="GO:0003700">
    <property type="term" value="F:DNA-binding transcription factor activity"/>
    <property type="evidence" value="ECO:0007669"/>
    <property type="project" value="InterPro"/>
</dbReference>
<protein>
    <submittedName>
        <fullName evidence="6">Transcriptional regulator</fullName>
    </submittedName>
</protein>
<dbReference type="Gene3D" id="3.40.190.290">
    <property type="match status" value="1"/>
</dbReference>
<evidence type="ECO:0000256" key="2">
    <source>
        <dbReference type="ARBA" id="ARBA00023015"/>
    </source>
</evidence>
<keyword evidence="3" id="KW-0238">DNA-binding</keyword>
<dbReference type="KEGG" id="mya:MORIYA_1223"/>
<dbReference type="PROSITE" id="PS50931">
    <property type="entry name" value="HTH_LYSR"/>
    <property type="match status" value="1"/>
</dbReference>
<dbReference type="SUPFAM" id="SSF46785">
    <property type="entry name" value="Winged helix' DNA-binding domain"/>
    <property type="match status" value="1"/>
</dbReference>